<reference evidence="2 3" key="1">
    <citation type="journal article" date="2011" name="PLoS Pathog.">
        <title>Endophytic Life Strategies Decoded by Genome and Transcriptome Analyses of the Mutualistic Root Symbiont Piriformospora indica.</title>
        <authorList>
            <person name="Zuccaro A."/>
            <person name="Lahrmann U."/>
            <person name="Guldener U."/>
            <person name="Langen G."/>
            <person name="Pfiffi S."/>
            <person name="Biedenkopf D."/>
            <person name="Wong P."/>
            <person name="Samans B."/>
            <person name="Grimm C."/>
            <person name="Basiewicz M."/>
            <person name="Murat C."/>
            <person name="Martin F."/>
            <person name="Kogel K.H."/>
        </authorList>
    </citation>
    <scope>NUCLEOTIDE SEQUENCE [LARGE SCALE GENOMIC DNA]</scope>
    <source>
        <strain evidence="2 3">DSM 11827</strain>
    </source>
</reference>
<feature type="region of interest" description="Disordered" evidence="1">
    <location>
        <begin position="625"/>
        <end position="656"/>
    </location>
</feature>
<feature type="compositionally biased region" description="Polar residues" evidence="1">
    <location>
        <begin position="687"/>
        <end position="698"/>
    </location>
</feature>
<dbReference type="AlphaFoldDB" id="G4TJZ8"/>
<sequence>MSHAIPNTTAIVVITAPTEPTASSAGVAPVSSSDGPQTKRMSFAGIVTDKSDKGFSTETTGSLAVIAAGPVLVIAQGCNIPKTPTTPTKEAAAKAVHTSKGGQEKPSLMKRISGRFERSPSPSAMESLVLGVSRLSVVADHGEMNKLHQRQSSSVTDKPAYVKTGKEAGEADEEEYVYVDSDEGDDDDDDDEDDVETPSSTVNGPDYIHCLGVLRGGPVRSNPTSPAERAKRQKQKPRSFDQVIARHHPTEKPPSVEERTSLLQRWEALSEDLQHLVQYYGGNTYNSILQVISLVESHPFSIHVVRKTEHDYKSKKPRENRGVKGVYCLLCNDGTSFATMGRAAAHLTETHWKLKPWRVERFPHPDKRWSGHTKACSDFWAQIGQGQASTCARTLDITERGAYNVMSSIYPGQGASTSAAASSSRRPPFDIRTSFDHDHNPLHPSGSYSYPTLSLNSHELAGAHPQAPRVPSVVPETQLLHSHNNSQSFRSAPRTQLHLAVNYTPNLSQDPQDGSLSGYDASPPLGSTPSDGSWYHNPPTGRVPLQPYVHAEQVTTPSPSLQQPNVTTSIAQYMTHPTSRTSHGAGTPWLPAQGYSSVMTGTSYPLAEAMPLQQTQEYWMYENEQSYGPPSSLSYHHAQPDHAASGSSVQLPGYPHQLDPRLNLSYYSTQLPGLAHGSSQSASQAGKANQHSNVNPPQ</sequence>
<feature type="compositionally biased region" description="Acidic residues" evidence="1">
    <location>
        <begin position="170"/>
        <end position="196"/>
    </location>
</feature>
<feature type="region of interest" description="Disordered" evidence="1">
    <location>
        <begin position="144"/>
        <end position="258"/>
    </location>
</feature>
<feature type="compositionally biased region" description="Low complexity" evidence="1">
    <location>
        <begin position="677"/>
        <end position="686"/>
    </location>
</feature>
<feature type="compositionally biased region" description="Basic and acidic residues" evidence="1">
    <location>
        <begin position="248"/>
        <end position="258"/>
    </location>
</feature>
<keyword evidence="3" id="KW-1185">Reference proteome</keyword>
<evidence type="ECO:0000313" key="2">
    <source>
        <dbReference type="EMBL" id="CCA71635.1"/>
    </source>
</evidence>
<protein>
    <submittedName>
        <fullName evidence="2">Uncharacterized protein</fullName>
    </submittedName>
</protein>
<feature type="compositionally biased region" description="Polar residues" evidence="1">
    <location>
        <begin position="505"/>
        <end position="515"/>
    </location>
</feature>
<dbReference type="Proteomes" id="UP000007148">
    <property type="component" value="Unassembled WGS sequence"/>
</dbReference>
<feature type="region of interest" description="Disordered" evidence="1">
    <location>
        <begin position="414"/>
        <end position="450"/>
    </location>
</feature>
<organism evidence="2 3">
    <name type="scientific">Serendipita indica (strain DSM 11827)</name>
    <name type="common">Root endophyte fungus</name>
    <name type="synonym">Piriformospora indica</name>
    <dbReference type="NCBI Taxonomy" id="1109443"/>
    <lineage>
        <taxon>Eukaryota</taxon>
        <taxon>Fungi</taxon>
        <taxon>Dikarya</taxon>
        <taxon>Basidiomycota</taxon>
        <taxon>Agaricomycotina</taxon>
        <taxon>Agaricomycetes</taxon>
        <taxon>Sebacinales</taxon>
        <taxon>Serendipitaceae</taxon>
        <taxon>Serendipita</taxon>
    </lineage>
</organism>
<feature type="compositionally biased region" description="Polar residues" evidence="1">
    <location>
        <begin position="625"/>
        <end position="634"/>
    </location>
</feature>
<feature type="compositionally biased region" description="Basic and acidic residues" evidence="1">
    <location>
        <begin position="427"/>
        <end position="441"/>
    </location>
</feature>
<feature type="region of interest" description="Disordered" evidence="1">
    <location>
        <begin position="505"/>
        <end position="545"/>
    </location>
</feature>
<dbReference type="HOGENOM" id="CLU_394887_0_0_1"/>
<evidence type="ECO:0000256" key="1">
    <source>
        <dbReference type="SAM" id="MobiDB-lite"/>
    </source>
</evidence>
<evidence type="ECO:0000313" key="3">
    <source>
        <dbReference type="Proteomes" id="UP000007148"/>
    </source>
</evidence>
<accession>G4TJZ8</accession>
<dbReference type="EMBL" id="CAFZ01000128">
    <property type="protein sequence ID" value="CCA71635.1"/>
    <property type="molecule type" value="Genomic_DNA"/>
</dbReference>
<feature type="region of interest" description="Disordered" evidence="1">
    <location>
        <begin position="674"/>
        <end position="698"/>
    </location>
</feature>
<dbReference type="InParanoid" id="G4TJZ8"/>
<proteinExistence type="predicted"/>
<gene>
    <name evidence="2" type="ORF">PIIN_05571</name>
</gene>
<feature type="compositionally biased region" description="Low complexity" evidence="1">
    <location>
        <begin position="415"/>
        <end position="424"/>
    </location>
</feature>
<comment type="caution">
    <text evidence="2">The sequence shown here is derived from an EMBL/GenBank/DDBJ whole genome shotgun (WGS) entry which is preliminary data.</text>
</comment>
<name>G4TJZ8_SERID</name>